<reference evidence="1 2" key="2">
    <citation type="submission" date="2014-06" db="EMBL/GenBank/DDBJ databases">
        <title>Estudios estructurales y funcionales de la lisozima Cpl-7, del bacteriofago Cp-7 de neumococo.</title>
        <authorList>
            <person name="Diez-Martinez R."/>
        </authorList>
    </citation>
    <scope>NUCLEOTIDE SEQUENCE [LARGE SCALE GENOMIC DNA]</scope>
</reference>
<name>A0A068YG96_BPCP7</name>
<proteinExistence type="predicted"/>
<organism evidence="1 2">
    <name type="scientific">Streptococcus phage Cp-7</name>
    <name type="common">Bacteriophage Cp-7</name>
    <dbReference type="NCBI Taxonomy" id="10748"/>
    <lineage>
        <taxon>Viruses</taxon>
        <taxon>Duplodnaviria</taxon>
        <taxon>Heunggongvirae</taxon>
        <taxon>Uroviricota</taxon>
        <taxon>Caudoviricetes</taxon>
        <taxon>Madridviridae</taxon>
        <taxon>Cepunavirus</taxon>
        <taxon>Cepunavirus Cp7</taxon>
    </lineage>
</organism>
<keyword evidence="2" id="KW-1185">Reference proteome</keyword>
<dbReference type="GeneID" id="40100415"/>
<evidence type="ECO:0000313" key="1">
    <source>
        <dbReference type="EMBL" id="CDS43828.1"/>
    </source>
</evidence>
<dbReference type="Proteomes" id="UP000027387">
    <property type="component" value="Segment"/>
</dbReference>
<dbReference type="RefSeq" id="YP_009623609.1">
    <property type="nucleotide sequence ID" value="NC_042114.1"/>
</dbReference>
<dbReference type="KEGG" id="vg:40100415"/>
<evidence type="ECO:0000313" key="2">
    <source>
        <dbReference type="Proteomes" id="UP000027387"/>
    </source>
</evidence>
<sequence>METYFFKFYYIYRDEPYKAYVRVVKLSFAKSSARDYNTIRARLKCDLGFKLNPTKLLVFKDGKYEYLSKEGL</sequence>
<organismHost>
    <name type="scientific">Streptococcus pneumoniae</name>
    <dbReference type="NCBI Taxonomy" id="1313"/>
</organismHost>
<dbReference type="EMBL" id="LK392619">
    <property type="protein sequence ID" value="CDS43828.1"/>
    <property type="molecule type" value="Genomic_DNA"/>
</dbReference>
<accession>A0A068YG96</accession>
<reference evidence="1 2" key="1">
    <citation type="submission" date="2014-05" db="EMBL/GenBank/DDBJ databases">
        <authorList>
            <person name="Garcia E."/>
        </authorList>
    </citation>
    <scope>NUCLEOTIDE SEQUENCE [LARGE SCALE GENOMIC DNA]</scope>
</reference>
<protein>
    <submittedName>
        <fullName evidence="1">Uncharacterized protein</fullName>
    </submittedName>
</protein>